<reference evidence="2" key="1">
    <citation type="submission" date="2016-11" db="EMBL/GenBank/DDBJ databases">
        <authorList>
            <person name="Varghese N."/>
            <person name="Submissions S."/>
        </authorList>
    </citation>
    <scope>NUCLEOTIDE SEQUENCE [LARGE SCALE GENOMIC DNA]</scope>
    <source>
        <strain evidence="2">DSM 18829</strain>
    </source>
</reference>
<evidence type="ECO:0000313" key="2">
    <source>
        <dbReference type="Proteomes" id="UP000184488"/>
    </source>
</evidence>
<dbReference type="AlphaFoldDB" id="A0A1M6FN28"/>
<dbReference type="InterPro" id="IPR040807">
    <property type="entry name" value="DUF5522"/>
</dbReference>
<dbReference type="RefSeq" id="WP_073311465.1">
    <property type="nucleotide sequence ID" value="NZ_FQZI01000004.1"/>
</dbReference>
<organism evidence="1 2">
    <name type="scientific">Flavobacterium terrae</name>
    <dbReference type="NCBI Taxonomy" id="415425"/>
    <lineage>
        <taxon>Bacteria</taxon>
        <taxon>Pseudomonadati</taxon>
        <taxon>Bacteroidota</taxon>
        <taxon>Flavobacteriia</taxon>
        <taxon>Flavobacteriales</taxon>
        <taxon>Flavobacteriaceae</taxon>
        <taxon>Flavobacterium</taxon>
    </lineage>
</organism>
<keyword evidence="2" id="KW-1185">Reference proteome</keyword>
<gene>
    <name evidence="1" type="ORF">SAMN05444363_2255</name>
</gene>
<protein>
    <recommendedName>
        <fullName evidence="3">Cysteine-rich CWC</fullName>
    </recommendedName>
</protein>
<dbReference type="OrthoDB" id="9800168at2"/>
<proteinExistence type="predicted"/>
<sequence length="125" mass="14281">MNVIKVKQCSTCGTPFNCGDTLEGTKCWCNDFPPIFVPTTVVDCLCPECFKQACSVKIDEYVNTITPDTAKENKAKDLPKAENLIEGIDYYLEDGKYVFKTWFHLKRGYCCENGCRHCPYKQEIK</sequence>
<evidence type="ECO:0000313" key="1">
    <source>
        <dbReference type="EMBL" id="SHI99080.1"/>
    </source>
</evidence>
<dbReference type="Proteomes" id="UP000184488">
    <property type="component" value="Unassembled WGS sequence"/>
</dbReference>
<evidence type="ECO:0008006" key="3">
    <source>
        <dbReference type="Google" id="ProtNLM"/>
    </source>
</evidence>
<dbReference type="STRING" id="415425.SAMN05444363_2255"/>
<name>A0A1M6FN28_9FLAO</name>
<dbReference type="EMBL" id="FQZI01000004">
    <property type="protein sequence ID" value="SHI99080.1"/>
    <property type="molecule type" value="Genomic_DNA"/>
</dbReference>
<dbReference type="Pfam" id="PF17653">
    <property type="entry name" value="DUF5522"/>
    <property type="match status" value="1"/>
</dbReference>
<accession>A0A1M6FN28</accession>